<dbReference type="GO" id="GO:0005840">
    <property type="term" value="C:ribosome"/>
    <property type="evidence" value="ECO:0007669"/>
    <property type="project" value="UniProtKB-KW"/>
</dbReference>
<proteinExistence type="predicted"/>
<dbReference type="InterPro" id="IPR012657">
    <property type="entry name" value="23S_rRNA-intervening_sequence"/>
</dbReference>
<name>I3IP78_9BACT</name>
<dbReference type="AlphaFoldDB" id="I3IP78"/>
<dbReference type="InterPro" id="IPR036583">
    <property type="entry name" value="23S_rRNA_IVS_sf"/>
</dbReference>
<dbReference type="SUPFAM" id="SSF158446">
    <property type="entry name" value="IVS-encoded protein-like"/>
    <property type="match status" value="1"/>
</dbReference>
<organism evidence="1 2">
    <name type="scientific">Candidatus Jettenia caeni</name>
    <dbReference type="NCBI Taxonomy" id="247490"/>
    <lineage>
        <taxon>Bacteria</taxon>
        <taxon>Pseudomonadati</taxon>
        <taxon>Planctomycetota</taxon>
        <taxon>Candidatus Brocadiia</taxon>
        <taxon>Candidatus Brocadiales</taxon>
        <taxon>Candidatus Brocadiaceae</taxon>
        <taxon>Candidatus Jettenia</taxon>
    </lineage>
</organism>
<keyword evidence="1" id="KW-0687">Ribonucleoprotein</keyword>
<dbReference type="PANTHER" id="PTHR38471:SF2">
    <property type="entry name" value="FOUR HELIX BUNDLE PROTEIN"/>
    <property type="match status" value="1"/>
</dbReference>
<dbReference type="NCBIfam" id="TIGR02436">
    <property type="entry name" value="four helix bundle protein"/>
    <property type="match status" value="1"/>
</dbReference>
<dbReference type="Pfam" id="PF05635">
    <property type="entry name" value="23S_rRNA_IVP"/>
    <property type="match status" value="1"/>
</dbReference>
<reference evidence="1 2" key="1">
    <citation type="journal article" date="2012" name="FEBS Lett.">
        <title>Anammox organism KSU-1 expresses a NirK-type copper-containing nitrite reductase instead of a NirS-type with cytochrome cd1.</title>
        <authorList>
            <person name="Hira D."/>
            <person name="Toh H."/>
            <person name="Migita C.T."/>
            <person name="Okubo H."/>
            <person name="Nishiyama T."/>
            <person name="Hattori M."/>
            <person name="Furukawa K."/>
            <person name="Fujii T."/>
        </authorList>
    </citation>
    <scope>NUCLEOTIDE SEQUENCE [LARGE SCALE GENOMIC DNA]</scope>
</reference>
<accession>I3IP78</accession>
<dbReference type="Proteomes" id="UP000002985">
    <property type="component" value="Unassembled WGS sequence"/>
</dbReference>
<dbReference type="OrthoDB" id="276165at2"/>
<dbReference type="eggNOG" id="COG0399">
    <property type="taxonomic scope" value="Bacteria"/>
</dbReference>
<protein>
    <submittedName>
        <fullName evidence="1">Ribosomal protein</fullName>
    </submittedName>
</protein>
<dbReference type="PANTHER" id="PTHR38471">
    <property type="entry name" value="FOUR HELIX BUNDLE PROTEIN"/>
    <property type="match status" value="1"/>
</dbReference>
<comment type="caution">
    <text evidence="1">The sequence shown here is derived from an EMBL/GenBank/DDBJ whole genome shotgun (WGS) entry which is preliminary data.</text>
</comment>
<dbReference type="CDD" id="cd16377">
    <property type="entry name" value="23S_rRNA_IVP_like"/>
    <property type="match status" value="1"/>
</dbReference>
<sequence>MGIFAGCDEAEFRIQETEFRSQNIEVKRKECGMERLPAKSFQDLIVWQKAHQFVLAVYGFSNDFPKKELYGLTSQIRRAAISIAANIAEGFKKKTRADKVRFMNISQGSLEECRYYLILTEDLKYGNGLKLMSQLEEVSKLLESYSTSILKSYL</sequence>
<dbReference type="STRING" id="247490.KSU1_D0214"/>
<gene>
    <name evidence="1" type="ORF">KSU1_D0214</name>
</gene>
<dbReference type="Gene3D" id="1.20.1440.60">
    <property type="entry name" value="23S rRNA-intervening sequence"/>
    <property type="match status" value="1"/>
</dbReference>
<evidence type="ECO:0000313" key="2">
    <source>
        <dbReference type="Proteomes" id="UP000002985"/>
    </source>
</evidence>
<keyword evidence="1" id="KW-0689">Ribosomal protein</keyword>
<keyword evidence="2" id="KW-1185">Reference proteome</keyword>
<dbReference type="EMBL" id="BAFH01000004">
    <property type="protein sequence ID" value="GAB63523.1"/>
    <property type="molecule type" value="Genomic_DNA"/>
</dbReference>
<evidence type="ECO:0000313" key="1">
    <source>
        <dbReference type="EMBL" id="GAB63523.1"/>
    </source>
</evidence>